<keyword evidence="7 8" id="KW-0472">Membrane</keyword>
<dbReference type="EMBL" id="CACSIM010000006">
    <property type="protein sequence ID" value="CAA0117839.1"/>
    <property type="molecule type" value="Genomic_DNA"/>
</dbReference>
<dbReference type="EMBL" id="CACSIM010000008">
    <property type="protein sequence ID" value="CAA0121573.1"/>
    <property type="molecule type" value="Genomic_DNA"/>
</dbReference>
<sequence>MDLSYQRELVEGGQWWRLLSGQLVHNNSAHLFSNIVALILCRVLFLAVLSERAFVVSILLCSLITGGLIYFLLQHYDYYLGVSAALYGVLVAGSLHLIVGRHYWGGVLLLVVMAKLLRDYFYPAVLVSVSDRIGVPVAVEAHFIGVLAGVLLAVGQCIVILIRPATLPPK</sequence>
<evidence type="ECO:0000256" key="8">
    <source>
        <dbReference type="SAM" id="Phobius"/>
    </source>
</evidence>
<feature type="transmembrane region" description="Helical" evidence="8">
    <location>
        <begin position="29"/>
        <end position="49"/>
    </location>
</feature>
<feature type="domain" description="Peptidase S54 rhomboid" evidence="9">
    <location>
        <begin position="13"/>
        <end position="154"/>
    </location>
</feature>
<feature type="transmembrane region" description="Helical" evidence="8">
    <location>
        <begin position="141"/>
        <end position="162"/>
    </location>
</feature>
<dbReference type="InterPro" id="IPR022764">
    <property type="entry name" value="Peptidase_S54_rhomboid_dom"/>
</dbReference>
<dbReference type="Proteomes" id="UP000439591">
    <property type="component" value="Unassembled WGS sequence"/>
</dbReference>
<evidence type="ECO:0000256" key="5">
    <source>
        <dbReference type="ARBA" id="ARBA00022801"/>
    </source>
</evidence>
<comment type="subcellular location">
    <subcellularLocation>
        <location evidence="1">Membrane</location>
        <topology evidence="1">Multi-pass membrane protein</topology>
    </subcellularLocation>
</comment>
<protein>
    <recommendedName>
        <fullName evidence="9">Peptidase S54 rhomboid domain-containing protein</fullName>
    </recommendedName>
</protein>
<dbReference type="AlphaFoldDB" id="A0A5S9PYA9"/>
<name>A0A5S9PYA9_9GAMM</name>
<evidence type="ECO:0000256" key="6">
    <source>
        <dbReference type="ARBA" id="ARBA00022989"/>
    </source>
</evidence>
<evidence type="ECO:0000256" key="4">
    <source>
        <dbReference type="ARBA" id="ARBA00022692"/>
    </source>
</evidence>
<reference evidence="13 14" key="1">
    <citation type="submission" date="2019-11" db="EMBL/GenBank/DDBJ databases">
        <authorList>
            <person name="Holert J."/>
        </authorList>
    </citation>
    <scope>NUCLEOTIDE SEQUENCE [LARGE SCALE GENOMIC DNA]</scope>
    <source>
        <strain evidence="11">BC3_2A</strain>
        <strain evidence="10">SB11_1A</strain>
    </source>
</reference>
<keyword evidence="5" id="KW-0378">Hydrolase</keyword>
<evidence type="ECO:0000313" key="13">
    <source>
        <dbReference type="Proteomes" id="UP000435877"/>
    </source>
</evidence>
<proteinExistence type="inferred from homology"/>
<dbReference type="EMBL" id="CACSIK010000003">
    <property type="protein sequence ID" value="CAA0109680.1"/>
    <property type="molecule type" value="Genomic_DNA"/>
</dbReference>
<organism evidence="10 13">
    <name type="scientific">Zhongshania aliphaticivorans</name>
    <dbReference type="NCBI Taxonomy" id="1470434"/>
    <lineage>
        <taxon>Bacteria</taxon>
        <taxon>Pseudomonadati</taxon>
        <taxon>Pseudomonadota</taxon>
        <taxon>Gammaproteobacteria</taxon>
        <taxon>Cellvibrionales</taxon>
        <taxon>Spongiibacteraceae</taxon>
        <taxon>Zhongshania</taxon>
    </lineage>
</organism>
<dbReference type="InterPro" id="IPR023826">
    <property type="entry name" value="Rhom-like_SP_proteobac"/>
</dbReference>
<dbReference type="SUPFAM" id="SSF144091">
    <property type="entry name" value="Rhomboid-like"/>
    <property type="match status" value="1"/>
</dbReference>
<evidence type="ECO:0000256" key="7">
    <source>
        <dbReference type="ARBA" id="ARBA00023136"/>
    </source>
</evidence>
<dbReference type="GO" id="GO:0006508">
    <property type="term" value="P:proteolysis"/>
    <property type="evidence" value="ECO:0007669"/>
    <property type="project" value="UniProtKB-KW"/>
</dbReference>
<evidence type="ECO:0000313" key="12">
    <source>
        <dbReference type="EMBL" id="CAA0121573.1"/>
    </source>
</evidence>
<feature type="transmembrane region" description="Helical" evidence="8">
    <location>
        <begin position="103"/>
        <end position="121"/>
    </location>
</feature>
<dbReference type="GO" id="GO:0004252">
    <property type="term" value="F:serine-type endopeptidase activity"/>
    <property type="evidence" value="ECO:0007669"/>
    <property type="project" value="InterPro"/>
</dbReference>
<keyword evidence="13" id="KW-1185">Reference proteome</keyword>
<evidence type="ECO:0000313" key="10">
    <source>
        <dbReference type="EMBL" id="CAA0109680.1"/>
    </source>
</evidence>
<dbReference type="InterPro" id="IPR035952">
    <property type="entry name" value="Rhomboid-like_sf"/>
</dbReference>
<keyword evidence="6 8" id="KW-1133">Transmembrane helix</keyword>
<dbReference type="PANTHER" id="PTHR43066:SF1">
    <property type="entry name" value="RHOMBOID PROTEIN 2"/>
    <property type="match status" value="1"/>
</dbReference>
<evidence type="ECO:0000256" key="3">
    <source>
        <dbReference type="ARBA" id="ARBA00022670"/>
    </source>
</evidence>
<gene>
    <name evidence="10" type="ORF">IHBHHGIJ_03118</name>
    <name evidence="11" type="ORF">KFEGEMFD_03331</name>
    <name evidence="12" type="ORF">KFEGEMFD_03863</name>
</gene>
<dbReference type="Gene3D" id="1.20.1540.10">
    <property type="entry name" value="Rhomboid-like"/>
    <property type="match status" value="1"/>
</dbReference>
<dbReference type="NCBIfam" id="TIGR03902">
    <property type="entry name" value="rhom_GG_sort"/>
    <property type="match status" value="1"/>
</dbReference>
<dbReference type="Proteomes" id="UP000435877">
    <property type="component" value="Unassembled WGS sequence"/>
</dbReference>
<keyword evidence="3" id="KW-0645">Protease</keyword>
<evidence type="ECO:0000313" key="14">
    <source>
        <dbReference type="Proteomes" id="UP000439591"/>
    </source>
</evidence>
<dbReference type="GO" id="GO:0016020">
    <property type="term" value="C:membrane"/>
    <property type="evidence" value="ECO:0007669"/>
    <property type="project" value="UniProtKB-SubCell"/>
</dbReference>
<evidence type="ECO:0000313" key="11">
    <source>
        <dbReference type="EMBL" id="CAA0117839.1"/>
    </source>
</evidence>
<dbReference type="Pfam" id="PF01694">
    <property type="entry name" value="Rhomboid"/>
    <property type="match status" value="1"/>
</dbReference>
<keyword evidence="4 8" id="KW-0812">Transmembrane</keyword>
<dbReference type="PANTHER" id="PTHR43066">
    <property type="entry name" value="RHOMBOID-RELATED PROTEIN"/>
    <property type="match status" value="1"/>
</dbReference>
<feature type="transmembrane region" description="Helical" evidence="8">
    <location>
        <begin position="78"/>
        <end position="98"/>
    </location>
</feature>
<comment type="similarity">
    <text evidence="2">Belongs to the peptidase S54 family.</text>
</comment>
<evidence type="ECO:0000259" key="9">
    <source>
        <dbReference type="Pfam" id="PF01694"/>
    </source>
</evidence>
<evidence type="ECO:0000256" key="1">
    <source>
        <dbReference type="ARBA" id="ARBA00004141"/>
    </source>
</evidence>
<accession>A0A5S9PYA9</accession>
<feature type="transmembrane region" description="Helical" evidence="8">
    <location>
        <begin position="54"/>
        <end position="72"/>
    </location>
</feature>
<evidence type="ECO:0000256" key="2">
    <source>
        <dbReference type="ARBA" id="ARBA00009045"/>
    </source>
</evidence>